<keyword evidence="4 7" id="KW-0732">Signal</keyword>
<evidence type="ECO:0000256" key="2">
    <source>
        <dbReference type="ARBA" id="ARBA00022512"/>
    </source>
</evidence>
<sequence length="254" mass="26267">MRTSTFLAPLFLAATSLAQGPPEGVEPKASAPEGCKRTVDGTFVLGTLENPSLRRRETAQEATDVICTLEDGILHDQYNRTGSIVANRQFQFDGPPQAGAIYTGGFSVCANNSLAIGDSTRWWRCMSGAFGNLYDQWIGAQCHEIRIQAIFPETSSTSSSAMSSTTSAPLSGSTSLISASKTSGLTSVSRSMHSESSATASSSVTGTADSDSDSEPTSTSTPDAPPEGAASSLSVAPFAIFAASMVFLGAALAL</sequence>
<evidence type="ECO:0000256" key="5">
    <source>
        <dbReference type="ARBA" id="ARBA00038219"/>
    </source>
</evidence>
<dbReference type="PANTHER" id="PTHR47254:SF1">
    <property type="entry name" value="CELL WALL MANNOPROTEIN CIS3-RELATED"/>
    <property type="match status" value="1"/>
</dbReference>
<feature type="signal peptide" evidence="7">
    <location>
        <begin position="1"/>
        <end position="18"/>
    </location>
</feature>
<protein>
    <recommendedName>
        <fullName evidence="8">Cell wall mannoprotein PIR1-like C-terminal domain-containing protein</fullName>
    </recommendedName>
</protein>
<evidence type="ECO:0000256" key="1">
    <source>
        <dbReference type="ARBA" id="ARBA00004191"/>
    </source>
</evidence>
<feature type="domain" description="Cell wall mannoprotein PIR1-like C-terminal" evidence="8">
    <location>
        <begin position="72"/>
        <end position="145"/>
    </location>
</feature>
<evidence type="ECO:0000256" key="7">
    <source>
        <dbReference type="SAM" id="SignalP"/>
    </source>
</evidence>
<dbReference type="PANTHER" id="PTHR47254">
    <property type="entry name" value="CELL WALL MANNOPROTEIN CIS3-RELATED"/>
    <property type="match status" value="1"/>
</dbReference>
<dbReference type="GO" id="GO:0009277">
    <property type="term" value="C:fungal-type cell wall"/>
    <property type="evidence" value="ECO:0007669"/>
    <property type="project" value="TreeGrafter"/>
</dbReference>
<name>A0A6A5KFL8_9PLEO</name>
<gene>
    <name evidence="9" type="ORF">BDW02DRAFT_639155</name>
</gene>
<feature type="compositionally biased region" description="Low complexity" evidence="6">
    <location>
        <begin position="156"/>
        <end position="168"/>
    </location>
</feature>
<dbReference type="GO" id="GO:0005199">
    <property type="term" value="F:structural constituent of cell wall"/>
    <property type="evidence" value="ECO:0007669"/>
    <property type="project" value="TreeGrafter"/>
</dbReference>
<feature type="chain" id="PRO_5025655038" description="Cell wall mannoprotein PIR1-like C-terminal domain-containing protein" evidence="7">
    <location>
        <begin position="19"/>
        <end position="254"/>
    </location>
</feature>
<keyword evidence="3" id="KW-0964">Secreted</keyword>
<evidence type="ECO:0000313" key="9">
    <source>
        <dbReference type="EMBL" id="KAF1834711.1"/>
    </source>
</evidence>
<reference evidence="9" key="1">
    <citation type="submission" date="2020-01" db="EMBL/GenBank/DDBJ databases">
        <authorList>
            <consortium name="DOE Joint Genome Institute"/>
            <person name="Haridas S."/>
            <person name="Albert R."/>
            <person name="Binder M."/>
            <person name="Bloem J."/>
            <person name="Labutti K."/>
            <person name="Salamov A."/>
            <person name="Andreopoulos B."/>
            <person name="Baker S.E."/>
            <person name="Barry K."/>
            <person name="Bills G."/>
            <person name="Bluhm B.H."/>
            <person name="Cannon C."/>
            <person name="Castanera R."/>
            <person name="Culley D.E."/>
            <person name="Daum C."/>
            <person name="Ezra D."/>
            <person name="Gonzalez J.B."/>
            <person name="Henrissat B."/>
            <person name="Kuo A."/>
            <person name="Liang C."/>
            <person name="Lipzen A."/>
            <person name="Lutzoni F."/>
            <person name="Magnuson J."/>
            <person name="Mondo S."/>
            <person name="Nolan M."/>
            <person name="Ohm R."/>
            <person name="Pangilinan J."/>
            <person name="Park H.-J."/>
            <person name="Ramirez L."/>
            <person name="Alfaro M."/>
            <person name="Sun H."/>
            <person name="Tritt A."/>
            <person name="Yoshinaga Y."/>
            <person name="Zwiers L.-H."/>
            <person name="Turgeon B.G."/>
            <person name="Goodwin S.B."/>
            <person name="Spatafora J.W."/>
            <person name="Crous P.W."/>
            <person name="Grigoriev I.V."/>
        </authorList>
    </citation>
    <scope>NUCLEOTIDE SEQUENCE</scope>
    <source>
        <strain evidence="9">P77</strain>
    </source>
</reference>
<dbReference type="Proteomes" id="UP000800040">
    <property type="component" value="Unassembled WGS sequence"/>
</dbReference>
<feature type="region of interest" description="Disordered" evidence="6">
    <location>
        <begin position="156"/>
        <end position="176"/>
    </location>
</feature>
<dbReference type="AlphaFoldDB" id="A0A6A5KFL8"/>
<organism evidence="9 10">
    <name type="scientific">Decorospora gaudefroyi</name>
    <dbReference type="NCBI Taxonomy" id="184978"/>
    <lineage>
        <taxon>Eukaryota</taxon>
        <taxon>Fungi</taxon>
        <taxon>Dikarya</taxon>
        <taxon>Ascomycota</taxon>
        <taxon>Pezizomycotina</taxon>
        <taxon>Dothideomycetes</taxon>
        <taxon>Pleosporomycetidae</taxon>
        <taxon>Pleosporales</taxon>
        <taxon>Pleosporineae</taxon>
        <taxon>Pleosporaceae</taxon>
        <taxon>Decorospora</taxon>
    </lineage>
</organism>
<dbReference type="GO" id="GO:0031505">
    <property type="term" value="P:fungal-type cell wall organization"/>
    <property type="evidence" value="ECO:0007669"/>
    <property type="project" value="TreeGrafter"/>
</dbReference>
<evidence type="ECO:0000256" key="4">
    <source>
        <dbReference type="ARBA" id="ARBA00022729"/>
    </source>
</evidence>
<dbReference type="InterPro" id="IPR051153">
    <property type="entry name" value="Yeast_CWMannoprotein_PIR"/>
</dbReference>
<feature type="region of interest" description="Disordered" evidence="6">
    <location>
        <begin position="188"/>
        <end position="229"/>
    </location>
</feature>
<dbReference type="OrthoDB" id="5415592at2759"/>
<dbReference type="Pfam" id="PF22799">
    <property type="entry name" value="PIR1-like_C"/>
    <property type="match status" value="1"/>
</dbReference>
<dbReference type="EMBL" id="ML975298">
    <property type="protein sequence ID" value="KAF1834711.1"/>
    <property type="molecule type" value="Genomic_DNA"/>
</dbReference>
<dbReference type="InterPro" id="IPR054508">
    <property type="entry name" value="PIR1-like_C"/>
</dbReference>
<evidence type="ECO:0000256" key="3">
    <source>
        <dbReference type="ARBA" id="ARBA00022525"/>
    </source>
</evidence>
<accession>A0A6A5KFL8</accession>
<evidence type="ECO:0000256" key="6">
    <source>
        <dbReference type="SAM" id="MobiDB-lite"/>
    </source>
</evidence>
<proteinExistence type="inferred from homology"/>
<comment type="similarity">
    <text evidence="5">Belongs to the PIR protein family.</text>
</comment>
<feature type="compositionally biased region" description="Low complexity" evidence="6">
    <location>
        <begin position="189"/>
        <end position="222"/>
    </location>
</feature>
<comment type="subcellular location">
    <subcellularLocation>
        <location evidence="1">Secreted</location>
        <location evidence="1">Cell wall</location>
    </subcellularLocation>
</comment>
<evidence type="ECO:0000259" key="8">
    <source>
        <dbReference type="Pfam" id="PF22799"/>
    </source>
</evidence>
<keyword evidence="2" id="KW-0134">Cell wall</keyword>
<evidence type="ECO:0000313" key="10">
    <source>
        <dbReference type="Proteomes" id="UP000800040"/>
    </source>
</evidence>
<keyword evidence="10" id="KW-1185">Reference proteome</keyword>